<evidence type="ECO:0000313" key="2">
    <source>
        <dbReference type="Proteomes" id="UP000636709"/>
    </source>
</evidence>
<accession>A0A835A165</accession>
<gene>
    <name evidence="1" type="ORF">HU200_064978</name>
</gene>
<organism evidence="1 2">
    <name type="scientific">Digitaria exilis</name>
    <dbReference type="NCBI Taxonomy" id="1010633"/>
    <lineage>
        <taxon>Eukaryota</taxon>
        <taxon>Viridiplantae</taxon>
        <taxon>Streptophyta</taxon>
        <taxon>Embryophyta</taxon>
        <taxon>Tracheophyta</taxon>
        <taxon>Spermatophyta</taxon>
        <taxon>Magnoliopsida</taxon>
        <taxon>Liliopsida</taxon>
        <taxon>Poales</taxon>
        <taxon>Poaceae</taxon>
        <taxon>PACMAD clade</taxon>
        <taxon>Panicoideae</taxon>
        <taxon>Panicodae</taxon>
        <taxon>Paniceae</taxon>
        <taxon>Anthephorinae</taxon>
        <taxon>Digitaria</taxon>
    </lineage>
</organism>
<dbReference type="AlphaFoldDB" id="A0A835A165"/>
<keyword evidence="2" id="KW-1185">Reference proteome</keyword>
<reference evidence="1" key="1">
    <citation type="submission" date="2020-07" db="EMBL/GenBank/DDBJ databases">
        <title>Genome sequence and genetic diversity analysis of an under-domesticated orphan crop, white fonio (Digitaria exilis).</title>
        <authorList>
            <person name="Bennetzen J.L."/>
            <person name="Chen S."/>
            <person name="Ma X."/>
            <person name="Wang X."/>
            <person name="Yssel A.E.J."/>
            <person name="Chaluvadi S.R."/>
            <person name="Johnson M."/>
            <person name="Gangashetty P."/>
            <person name="Hamidou F."/>
            <person name="Sanogo M.D."/>
            <person name="Zwaenepoel A."/>
            <person name="Wallace J."/>
            <person name="Van De Peer Y."/>
            <person name="Van Deynze A."/>
        </authorList>
    </citation>
    <scope>NUCLEOTIDE SEQUENCE</scope>
    <source>
        <tissue evidence="1">Leaves</tissue>
    </source>
</reference>
<dbReference type="Proteomes" id="UP000636709">
    <property type="component" value="Unassembled WGS sequence"/>
</dbReference>
<protein>
    <submittedName>
        <fullName evidence="1">Uncharacterized protein</fullName>
    </submittedName>
</protein>
<evidence type="ECO:0000313" key="1">
    <source>
        <dbReference type="EMBL" id="KAF8648390.1"/>
    </source>
</evidence>
<dbReference type="EMBL" id="JACEFO010002816">
    <property type="protein sequence ID" value="KAF8648390.1"/>
    <property type="molecule type" value="Genomic_DNA"/>
</dbReference>
<comment type="caution">
    <text evidence="1">The sequence shown here is derived from an EMBL/GenBank/DDBJ whole genome shotgun (WGS) entry which is preliminary data.</text>
</comment>
<proteinExistence type="predicted"/>
<sequence>MLNFFGHPLGYLSGFLDHVTAGKAKFGSVIFWEVIIMVMWAL</sequence>
<name>A0A835A165_9POAL</name>